<proteinExistence type="predicted"/>
<name>A0A5K1UA74_ENTHI</name>
<evidence type="ECO:0008006" key="3">
    <source>
        <dbReference type="Google" id="ProtNLM"/>
    </source>
</evidence>
<sequence>MSLPNSYPEHYTINTNSPYYRELIPKPMFDALFEKAKVMAIGFLCQMDPSHADLYKTQFPLIYPELEAPFFKQGLYEMFAGCLDPESTNFKFVMKSVVAKIVCYGRYCIERNLYQEELNKIQIKKPIYIVALPRSGSTFTHTVLGCDPKSKKVLFYEHLAPGSHTMTKEARLKISEMIIGQVTSEGKDLNKCHNMDNMMVPEEELFFMEGLAHSYIFSTSLPRWEQFRQSAFEKDYSKVYEAVLGEMKMSAIEYPIPEHGYYLMKCVSHFMTMVPFFNIMCADDIEPRIVWIHREPVDEYKSAFYLMLNGRKKYLGDLGLDDYKWLQESILKMNEIVLKNAIATREKWIAEKPERAKQICDIGFREMITDPIKVSQRIYDQFGLELTQEMKDSMLRIKKEGDPQKEYGRKEKRNEDFFIPDNEVRERFKWYYEKFGQFMPNYWGDN</sequence>
<organism evidence="1 2">
    <name type="scientific">Entamoeba histolytica</name>
    <dbReference type="NCBI Taxonomy" id="5759"/>
    <lineage>
        <taxon>Eukaryota</taxon>
        <taxon>Amoebozoa</taxon>
        <taxon>Evosea</taxon>
        <taxon>Archamoebae</taxon>
        <taxon>Mastigamoebida</taxon>
        <taxon>Entamoebidae</taxon>
        <taxon>Entamoeba</taxon>
    </lineage>
</organism>
<evidence type="ECO:0000313" key="2">
    <source>
        <dbReference type="Proteomes" id="UP000078387"/>
    </source>
</evidence>
<dbReference type="InterPro" id="IPR052736">
    <property type="entry name" value="Stf3_sulfotransferase"/>
</dbReference>
<dbReference type="SUPFAM" id="SSF52540">
    <property type="entry name" value="P-loop containing nucleoside triphosphate hydrolases"/>
    <property type="match status" value="1"/>
</dbReference>
<dbReference type="VEuPathDB" id="AmoebaDB:EHI_114190"/>
<dbReference type="Pfam" id="PF13469">
    <property type="entry name" value="Sulfotransfer_3"/>
    <property type="match status" value="1"/>
</dbReference>
<dbReference type="VEuPathDB" id="AmoebaDB:EHI8A_026870"/>
<dbReference type="VEuPathDB" id="AmoebaDB:KM1_039240"/>
<dbReference type="PANTHER" id="PTHR36451:SF1">
    <property type="entry name" value="OMEGA-HYDROXY-BETA-DIHYDROMENAQUINONE-9 SULFOTRANSFERASE STF3"/>
    <property type="match status" value="1"/>
</dbReference>
<protein>
    <recommendedName>
        <fullName evidence="3">Sulfotransferase</fullName>
    </recommendedName>
</protein>
<dbReference type="InterPro" id="IPR027417">
    <property type="entry name" value="P-loop_NTPase"/>
</dbReference>
<dbReference type="Gene3D" id="3.40.50.300">
    <property type="entry name" value="P-loop containing nucleotide triphosphate hydrolases"/>
    <property type="match status" value="1"/>
</dbReference>
<dbReference type="EMBL" id="BDEQ01000001">
    <property type="protein sequence ID" value="GAT96098.1"/>
    <property type="molecule type" value="Genomic_DNA"/>
</dbReference>
<accession>A0A5K1UA74</accession>
<comment type="caution">
    <text evidence="1">The sequence shown here is derived from an EMBL/GenBank/DDBJ whole genome shotgun (WGS) entry which is preliminary data.</text>
</comment>
<gene>
    <name evidence="1" type="ORF">CL6EHI_114190</name>
</gene>
<dbReference type="OMA" id="TMMAYSD"/>
<dbReference type="PANTHER" id="PTHR36451">
    <property type="entry name" value="PAPS-DEPENDENT SULFOTRANSFERASE STF3"/>
    <property type="match status" value="1"/>
</dbReference>
<reference evidence="1 2" key="1">
    <citation type="submission" date="2016-05" db="EMBL/GenBank/DDBJ databases">
        <title>First whole genome sequencing of Entamoeba histolytica HM1:IMSS-clone-6.</title>
        <authorList>
            <person name="Mukherjee Avik.K."/>
            <person name="Izumyama S."/>
            <person name="Nakada-Tsukui K."/>
            <person name="Nozaki T."/>
        </authorList>
    </citation>
    <scope>NUCLEOTIDE SEQUENCE [LARGE SCALE GENOMIC DNA]</scope>
    <source>
        <strain evidence="1 2">HM1:IMSS clone 6</strain>
    </source>
</reference>
<dbReference type="Proteomes" id="UP000078387">
    <property type="component" value="Unassembled WGS sequence"/>
</dbReference>
<dbReference type="VEuPathDB" id="AmoebaDB:EHI7A_016740"/>
<dbReference type="VEuPathDB" id="AmoebaDB:EHI5A_034180"/>
<evidence type="ECO:0000313" key="1">
    <source>
        <dbReference type="EMBL" id="GAT96098.1"/>
    </source>
</evidence>
<dbReference type="AlphaFoldDB" id="A0A5K1UA74"/>